<feature type="region of interest" description="Disordered" evidence="1">
    <location>
        <begin position="85"/>
        <end position="140"/>
    </location>
</feature>
<name>A0A7J7Y2J8_MYOMY</name>
<comment type="caution">
    <text evidence="2">The sequence shown here is derived from an EMBL/GenBank/DDBJ whole genome shotgun (WGS) entry which is preliminary data.</text>
</comment>
<organism evidence="2 3">
    <name type="scientific">Myotis myotis</name>
    <name type="common">Greater mouse-eared bat</name>
    <name type="synonym">Vespertilio myotis</name>
    <dbReference type="NCBI Taxonomy" id="51298"/>
    <lineage>
        <taxon>Eukaryota</taxon>
        <taxon>Metazoa</taxon>
        <taxon>Chordata</taxon>
        <taxon>Craniata</taxon>
        <taxon>Vertebrata</taxon>
        <taxon>Euteleostomi</taxon>
        <taxon>Mammalia</taxon>
        <taxon>Eutheria</taxon>
        <taxon>Laurasiatheria</taxon>
        <taxon>Chiroptera</taxon>
        <taxon>Yangochiroptera</taxon>
        <taxon>Vespertilionidae</taxon>
        <taxon>Myotis</taxon>
    </lineage>
</organism>
<keyword evidence="2" id="KW-0808">Transferase</keyword>
<dbReference type="GO" id="GO:0016740">
    <property type="term" value="F:transferase activity"/>
    <property type="evidence" value="ECO:0007669"/>
    <property type="project" value="UniProtKB-KW"/>
</dbReference>
<accession>A0A7J7Y2J8</accession>
<proteinExistence type="predicted"/>
<dbReference type="Proteomes" id="UP000527355">
    <property type="component" value="Unassembled WGS sequence"/>
</dbReference>
<evidence type="ECO:0000313" key="2">
    <source>
        <dbReference type="EMBL" id="KAF6356192.1"/>
    </source>
</evidence>
<feature type="compositionally biased region" description="Low complexity" evidence="1">
    <location>
        <begin position="94"/>
        <end position="111"/>
    </location>
</feature>
<gene>
    <name evidence="2" type="ORF">mMyoMyo1_018946</name>
</gene>
<keyword evidence="3" id="KW-1185">Reference proteome</keyword>
<evidence type="ECO:0000313" key="3">
    <source>
        <dbReference type="Proteomes" id="UP000527355"/>
    </source>
</evidence>
<protein>
    <submittedName>
        <fullName evidence="2">Terminal nucleotidyltransferase 4A</fullName>
    </submittedName>
</protein>
<dbReference type="AlphaFoldDB" id="A0A7J7Y2J8"/>
<dbReference type="EMBL" id="JABWUV010000005">
    <property type="protein sequence ID" value="KAF6356192.1"/>
    <property type="molecule type" value="Genomic_DNA"/>
</dbReference>
<sequence>MPSGKPQSTTSRTLVMTTNTQTRFTIPPPTLGVAPIPCRQVGVEGTSALKAVHHMSSPAIPSASPNPLSSPHLYHKQHSGMKLAMKGSHNHSQGGSYSSVGSGGVRPPVGNRGHHQYNRTSWRRKKHTHTRDSLPVSLSR</sequence>
<feature type="compositionally biased region" description="Basic residues" evidence="1">
    <location>
        <begin position="112"/>
        <end position="129"/>
    </location>
</feature>
<reference evidence="2 3" key="1">
    <citation type="journal article" date="2020" name="Nature">
        <title>Six reference-quality genomes reveal evolution of bat adaptations.</title>
        <authorList>
            <person name="Jebb D."/>
            <person name="Huang Z."/>
            <person name="Pippel M."/>
            <person name="Hughes G.M."/>
            <person name="Lavrichenko K."/>
            <person name="Devanna P."/>
            <person name="Winkler S."/>
            <person name="Jermiin L.S."/>
            <person name="Skirmuntt E.C."/>
            <person name="Katzourakis A."/>
            <person name="Burkitt-Gray L."/>
            <person name="Ray D.A."/>
            <person name="Sullivan K.A.M."/>
            <person name="Roscito J.G."/>
            <person name="Kirilenko B.M."/>
            <person name="Davalos L.M."/>
            <person name="Corthals A.P."/>
            <person name="Power M.L."/>
            <person name="Jones G."/>
            <person name="Ransome R.D."/>
            <person name="Dechmann D.K.N."/>
            <person name="Locatelli A.G."/>
            <person name="Puechmaille S.J."/>
            <person name="Fedrigo O."/>
            <person name="Jarvis E.D."/>
            <person name="Hiller M."/>
            <person name="Vernes S.C."/>
            <person name="Myers E.W."/>
            <person name="Teeling E.C."/>
        </authorList>
    </citation>
    <scope>NUCLEOTIDE SEQUENCE [LARGE SCALE GENOMIC DNA]</scope>
    <source>
        <strain evidence="2">MMyoMyo1</strain>
        <tissue evidence="2">Flight muscle</tissue>
    </source>
</reference>
<dbReference type="VEuPathDB" id="HostDB:GeneID_118655877"/>
<evidence type="ECO:0000256" key="1">
    <source>
        <dbReference type="SAM" id="MobiDB-lite"/>
    </source>
</evidence>